<dbReference type="Proteomes" id="UP001165413">
    <property type="component" value="Unassembled WGS sequence"/>
</dbReference>
<proteinExistence type="predicted"/>
<gene>
    <name evidence="1" type="ORF">NLF92_02940</name>
</gene>
<organism evidence="1 2">
    <name type="scientific">Opacimonas viscosa</name>
    <dbReference type="NCBI Taxonomy" id="2961944"/>
    <lineage>
        <taxon>Bacteria</taxon>
        <taxon>Pseudomonadati</taxon>
        <taxon>Pseudomonadota</taxon>
        <taxon>Gammaproteobacteria</taxon>
        <taxon>Alteromonadales</taxon>
        <taxon>Alteromonadaceae</taxon>
        <taxon>Opacimonas</taxon>
    </lineage>
</organism>
<protein>
    <submittedName>
        <fullName evidence="1">Uncharacterized protein</fullName>
    </submittedName>
</protein>
<name>A0AA42BKL2_9ALTE</name>
<dbReference type="RefSeq" id="WP_254098715.1">
    <property type="nucleotide sequence ID" value="NZ_JANATA010000003.1"/>
</dbReference>
<sequence>MAFNERDGLSPDMAKLLDKHPELTQSTSQKVTSHVQREEDDWIIHTLLIEGTDVPFYFKRKKRYKSLHGARVNITYYPDPTEIAGMEFERFKIVRIKRL</sequence>
<comment type="caution">
    <text evidence="1">The sequence shown here is derived from an EMBL/GenBank/DDBJ whole genome shotgun (WGS) entry which is preliminary data.</text>
</comment>
<keyword evidence="2" id="KW-1185">Reference proteome</keyword>
<evidence type="ECO:0000313" key="1">
    <source>
        <dbReference type="EMBL" id="MCP3427898.1"/>
    </source>
</evidence>
<accession>A0AA42BKL2</accession>
<dbReference type="AlphaFoldDB" id="A0AA42BKL2"/>
<dbReference type="EMBL" id="JANATA010000003">
    <property type="protein sequence ID" value="MCP3427898.1"/>
    <property type="molecule type" value="Genomic_DNA"/>
</dbReference>
<reference evidence="1" key="1">
    <citation type="submission" date="2022-07" db="EMBL/GenBank/DDBJ databases">
        <title>Characterization of the Novel Bacterium Alteromonas immobilis LMIT006 and Alteromonas gregis LMIT007.</title>
        <authorList>
            <person name="Lin X."/>
        </authorList>
    </citation>
    <scope>NUCLEOTIDE SEQUENCE</scope>
    <source>
        <strain evidence="1">LMIT007</strain>
    </source>
</reference>
<evidence type="ECO:0000313" key="2">
    <source>
        <dbReference type="Proteomes" id="UP001165413"/>
    </source>
</evidence>